<dbReference type="Proteomes" id="UP000631034">
    <property type="component" value="Unassembled WGS sequence"/>
</dbReference>
<accession>A0A8J6YLP5</accession>
<reference evidence="2" key="1">
    <citation type="submission" date="2020-10" db="EMBL/GenBank/DDBJ databases">
        <title>Genome sequence of the unusual species of purple photosynthetic bacteria, Phaeovibrio sulfidiphilus DSM 23193, type strain.</title>
        <authorList>
            <person name="Kyndt J.A."/>
            <person name="Meyer T.E."/>
        </authorList>
    </citation>
    <scope>NUCLEOTIDE SEQUENCE</scope>
    <source>
        <strain evidence="2">DSM 23193</strain>
    </source>
</reference>
<feature type="coiled-coil region" evidence="1">
    <location>
        <begin position="10"/>
        <end position="69"/>
    </location>
</feature>
<sequence length="90" mass="10252">MEKEIAIYKLDRIEQALDGLSRAVDRLDAATIGLKEPRDPRDGFPSSQEEQLRREIEDLRANYQNLLTISDTVSRRVEKAIVRVRGVLGS</sequence>
<keyword evidence="1" id="KW-0175">Coiled coil</keyword>
<comment type="caution">
    <text evidence="2">The sequence shown here is derived from an EMBL/GenBank/DDBJ whole genome shotgun (WGS) entry which is preliminary data.</text>
</comment>
<dbReference type="EMBL" id="JACZHT010000001">
    <property type="protein sequence ID" value="MBE1236069.1"/>
    <property type="molecule type" value="Genomic_DNA"/>
</dbReference>
<protein>
    <submittedName>
        <fullName evidence="2">Uncharacterized protein</fullName>
    </submittedName>
</protein>
<dbReference type="AlphaFoldDB" id="A0A8J6YLP5"/>
<evidence type="ECO:0000313" key="2">
    <source>
        <dbReference type="EMBL" id="MBE1236069.1"/>
    </source>
</evidence>
<evidence type="ECO:0000256" key="1">
    <source>
        <dbReference type="SAM" id="Coils"/>
    </source>
</evidence>
<proteinExistence type="predicted"/>
<organism evidence="2 3">
    <name type="scientific">Phaeovibrio sulfidiphilus</name>
    <dbReference type="NCBI Taxonomy" id="1220600"/>
    <lineage>
        <taxon>Bacteria</taxon>
        <taxon>Pseudomonadati</taxon>
        <taxon>Pseudomonadota</taxon>
        <taxon>Alphaproteobacteria</taxon>
        <taxon>Rhodospirillales</taxon>
        <taxon>Rhodospirillaceae</taxon>
        <taxon>Phaeovibrio</taxon>
    </lineage>
</organism>
<name>A0A8J6YLP5_9PROT</name>
<gene>
    <name evidence="2" type="ORF">IHV25_00140</name>
</gene>
<keyword evidence="3" id="KW-1185">Reference proteome</keyword>
<evidence type="ECO:0000313" key="3">
    <source>
        <dbReference type="Proteomes" id="UP000631034"/>
    </source>
</evidence>